<protein>
    <submittedName>
        <fullName evidence="2">Protein with signal anchor</fullName>
    </submittedName>
</protein>
<dbReference type="AlphaFoldDB" id="A0A2M3ZK44"/>
<proteinExistence type="predicted"/>
<sequence>MNTNSTIAPAHGTSDADDPTINLGTVVSVTEGVIVKRNTDRSDNLYFLFIPLAVLVTIVLLSVVVYLMARRRHKILPKYSYLPSFSFESSDLDDDREDRETEYLLKGAKLRIGNAPHHTDASTIYVGSSSAGRHNGGRELFA</sequence>
<accession>A0A2M3ZK44</accession>
<organism evidence="2">
    <name type="scientific">Anopheles braziliensis</name>
    <dbReference type="NCBI Taxonomy" id="58242"/>
    <lineage>
        <taxon>Eukaryota</taxon>
        <taxon>Metazoa</taxon>
        <taxon>Ecdysozoa</taxon>
        <taxon>Arthropoda</taxon>
        <taxon>Hexapoda</taxon>
        <taxon>Insecta</taxon>
        <taxon>Pterygota</taxon>
        <taxon>Neoptera</taxon>
        <taxon>Endopterygota</taxon>
        <taxon>Diptera</taxon>
        <taxon>Nematocera</taxon>
        <taxon>Culicoidea</taxon>
        <taxon>Culicidae</taxon>
        <taxon>Anophelinae</taxon>
        <taxon>Anopheles</taxon>
    </lineage>
</organism>
<feature type="transmembrane region" description="Helical" evidence="1">
    <location>
        <begin position="45"/>
        <end position="69"/>
    </location>
</feature>
<name>A0A2M3ZK44_9DIPT</name>
<keyword evidence="1" id="KW-0812">Transmembrane</keyword>
<dbReference type="EMBL" id="GGFM01008128">
    <property type="protein sequence ID" value="MBW28879.1"/>
    <property type="molecule type" value="Transcribed_RNA"/>
</dbReference>
<reference evidence="2" key="1">
    <citation type="submission" date="2018-01" db="EMBL/GenBank/DDBJ databases">
        <title>An insight into the sialome of Amazonian anophelines.</title>
        <authorList>
            <person name="Ribeiro J.M."/>
            <person name="Scarpassa V."/>
            <person name="Calvo E."/>
        </authorList>
    </citation>
    <scope>NUCLEOTIDE SEQUENCE</scope>
    <source>
        <tissue evidence="2">Salivary glands</tissue>
    </source>
</reference>
<evidence type="ECO:0000313" key="2">
    <source>
        <dbReference type="EMBL" id="MBW28879.1"/>
    </source>
</evidence>
<keyword evidence="1" id="KW-1133">Transmembrane helix</keyword>
<evidence type="ECO:0000256" key="1">
    <source>
        <dbReference type="SAM" id="Phobius"/>
    </source>
</evidence>
<keyword evidence="1" id="KW-0472">Membrane</keyword>